<evidence type="ECO:0000313" key="10">
    <source>
        <dbReference type="Proteomes" id="UP000001542"/>
    </source>
</evidence>
<dbReference type="EC" id="2.6.1.16" evidence="2"/>
<evidence type="ECO:0000256" key="3">
    <source>
        <dbReference type="ARBA" id="ARBA00022576"/>
    </source>
</evidence>
<organism evidence="9 10">
    <name type="scientific">Trichomonas vaginalis (strain ATCC PRA-98 / G3)</name>
    <dbReference type="NCBI Taxonomy" id="412133"/>
    <lineage>
        <taxon>Eukaryota</taxon>
        <taxon>Metamonada</taxon>
        <taxon>Parabasalia</taxon>
        <taxon>Trichomonadida</taxon>
        <taxon>Trichomonadidae</taxon>
        <taxon>Trichomonas</taxon>
    </lineage>
</organism>
<evidence type="ECO:0000313" key="9">
    <source>
        <dbReference type="EMBL" id="EAX88262.1"/>
    </source>
</evidence>
<sequence>MCGIFGFINYLKKLNQKEIIQIVINGLNNLQYRGHDSMGVSFDNGDDNNRSIVVAKSTGSLKEIQSLLHDILSQAHPPEFNTHVAIGHTRWATHGKPAQVNAHPQISSSSMEFVVVHNGSIDNYNDFRYFLEQHSFLAGQRARKSSSVSYPDHGDLDGVIHVAKNELEAGPYHMYSETDTEVLAKFALFVYQHLENPTFPESIINGYRFLQGSGSVIFKSRFFPEEAVACRFVSPMVLGFKYSGDFQRKFKVTNLKNFSPSDFKTWKFETDGFQKIDNTGVEPIPVPEQIFVASGAQSFAEYTHEVMYLKNYDIVHFTKNGIYIYNISDDPDTEREIKQIIPQEPETERQFPDEDTLSEIYQQPSVLQNMITKYIQPTKIVIPALEPYLERLRRAQMIILISSGSSYNATLCVRTLMESLLPMPVFCEFPSEMNERGGKLNENVVCIFVSQSGETADTLYALHQARLKKAFCLGITNTRGSTISQAANLTLYTDVGIERGVASTKTFSANVLLLTLLTFAVHEAPIDTTPLLGLKQALLDTIKMLPQFDEIAKTMIEHDSIIACGRGINYAIAREAAMKLRTLAYKHCESFHEGELKHGPIALVDEKSKIIFLATVSKHTQIEEYRATLGQIDARNGHSVILTDPESAKVLDFFADELIVVPKVEEYLQPLVNVIPVQLIAYCLSKQTGVQTDKPRNLAKCATII</sequence>
<dbReference type="SUPFAM" id="SSF53697">
    <property type="entry name" value="SIS domain"/>
    <property type="match status" value="1"/>
</dbReference>
<evidence type="ECO:0000256" key="1">
    <source>
        <dbReference type="ARBA" id="ARBA00001031"/>
    </source>
</evidence>
<dbReference type="PROSITE" id="PS51464">
    <property type="entry name" value="SIS"/>
    <property type="match status" value="2"/>
</dbReference>
<reference evidence="9" key="1">
    <citation type="submission" date="2006-10" db="EMBL/GenBank/DDBJ databases">
        <authorList>
            <person name="Amadeo P."/>
            <person name="Zhao Q."/>
            <person name="Wortman J."/>
            <person name="Fraser-Liggett C."/>
            <person name="Carlton J."/>
        </authorList>
    </citation>
    <scope>NUCLEOTIDE SEQUENCE</scope>
    <source>
        <strain evidence="9">G3</strain>
    </source>
</reference>
<dbReference type="SUPFAM" id="SSF56235">
    <property type="entry name" value="N-terminal nucleophile aminohydrolases (Ntn hydrolases)"/>
    <property type="match status" value="1"/>
</dbReference>
<dbReference type="AlphaFoldDB" id="A2G3K2"/>
<evidence type="ECO:0000259" key="8">
    <source>
        <dbReference type="PROSITE" id="PS51464"/>
    </source>
</evidence>
<dbReference type="STRING" id="5722.A2G3K2"/>
<protein>
    <recommendedName>
        <fullName evidence="2">glutamine--fructose-6-phosphate transaminase (isomerizing)</fullName>
        <ecNumber evidence="2">2.6.1.16</ecNumber>
    </recommendedName>
</protein>
<dbReference type="Proteomes" id="UP000001542">
    <property type="component" value="Unassembled WGS sequence"/>
</dbReference>
<comment type="catalytic activity">
    <reaction evidence="1">
        <text>D-fructose 6-phosphate + L-glutamine = D-glucosamine 6-phosphate + L-glutamate</text>
        <dbReference type="Rhea" id="RHEA:13237"/>
        <dbReference type="ChEBI" id="CHEBI:29985"/>
        <dbReference type="ChEBI" id="CHEBI:58359"/>
        <dbReference type="ChEBI" id="CHEBI:58725"/>
        <dbReference type="ChEBI" id="CHEBI:61527"/>
        <dbReference type="EC" id="2.6.1.16"/>
    </reaction>
</comment>
<dbReference type="PROSITE" id="PS51278">
    <property type="entry name" value="GATASE_TYPE_2"/>
    <property type="match status" value="1"/>
</dbReference>
<dbReference type="InterPro" id="IPR046348">
    <property type="entry name" value="SIS_dom_sf"/>
</dbReference>
<proteinExistence type="predicted"/>
<keyword evidence="5" id="KW-0677">Repeat</keyword>
<dbReference type="SMR" id="A2G3K2"/>
<feature type="domain" description="Glutamine amidotransferase type-2" evidence="7">
    <location>
        <begin position="2"/>
        <end position="320"/>
    </location>
</feature>
<keyword evidence="6" id="KW-0315">Glutamine amidotransferase</keyword>
<dbReference type="Pfam" id="PF13522">
    <property type="entry name" value="GATase_6"/>
    <property type="match status" value="1"/>
</dbReference>
<dbReference type="InterPro" id="IPR035466">
    <property type="entry name" value="GlmS/AgaS_SIS"/>
</dbReference>
<gene>
    <name evidence="9" type="ORF">TVAG_012650</name>
</gene>
<dbReference type="InterPro" id="IPR029055">
    <property type="entry name" value="Ntn_hydrolases_N"/>
</dbReference>
<evidence type="ECO:0000259" key="7">
    <source>
        <dbReference type="PROSITE" id="PS51278"/>
    </source>
</evidence>
<reference evidence="9" key="2">
    <citation type="journal article" date="2007" name="Science">
        <title>Draft genome sequence of the sexually transmitted pathogen Trichomonas vaginalis.</title>
        <authorList>
            <person name="Carlton J.M."/>
            <person name="Hirt R.P."/>
            <person name="Silva J.C."/>
            <person name="Delcher A.L."/>
            <person name="Schatz M."/>
            <person name="Zhao Q."/>
            <person name="Wortman J.R."/>
            <person name="Bidwell S.L."/>
            <person name="Alsmark U.C.M."/>
            <person name="Besteiro S."/>
            <person name="Sicheritz-Ponten T."/>
            <person name="Noel C.J."/>
            <person name="Dacks J.B."/>
            <person name="Foster P.G."/>
            <person name="Simillion C."/>
            <person name="Van de Peer Y."/>
            <person name="Miranda-Saavedra D."/>
            <person name="Barton G.J."/>
            <person name="Westrop G.D."/>
            <person name="Mueller S."/>
            <person name="Dessi D."/>
            <person name="Fiori P.L."/>
            <person name="Ren Q."/>
            <person name="Paulsen I."/>
            <person name="Zhang H."/>
            <person name="Bastida-Corcuera F.D."/>
            <person name="Simoes-Barbosa A."/>
            <person name="Brown M.T."/>
            <person name="Hayes R.D."/>
            <person name="Mukherjee M."/>
            <person name="Okumura C.Y."/>
            <person name="Schneider R."/>
            <person name="Smith A.J."/>
            <person name="Vanacova S."/>
            <person name="Villalvazo M."/>
            <person name="Haas B.J."/>
            <person name="Pertea M."/>
            <person name="Feldblyum T.V."/>
            <person name="Utterback T.R."/>
            <person name="Shu C.L."/>
            <person name="Osoegawa K."/>
            <person name="de Jong P.J."/>
            <person name="Hrdy I."/>
            <person name="Horvathova L."/>
            <person name="Zubacova Z."/>
            <person name="Dolezal P."/>
            <person name="Malik S.B."/>
            <person name="Logsdon J.M. Jr."/>
            <person name="Henze K."/>
            <person name="Gupta A."/>
            <person name="Wang C.C."/>
            <person name="Dunne R.L."/>
            <person name="Upcroft J.A."/>
            <person name="Upcroft P."/>
            <person name="White O."/>
            <person name="Salzberg S.L."/>
            <person name="Tang P."/>
            <person name="Chiu C.-H."/>
            <person name="Lee Y.-S."/>
            <person name="Embley T.M."/>
            <person name="Coombs G.H."/>
            <person name="Mottram J.C."/>
            <person name="Tachezy J."/>
            <person name="Fraser-Liggett C.M."/>
            <person name="Johnson P.J."/>
        </authorList>
    </citation>
    <scope>NUCLEOTIDE SEQUENCE [LARGE SCALE GENOMIC DNA]</scope>
    <source>
        <strain evidence="9">G3</strain>
    </source>
</reference>
<dbReference type="CDD" id="cd05008">
    <property type="entry name" value="SIS_GlmS_GlmD_1"/>
    <property type="match status" value="1"/>
</dbReference>
<dbReference type="KEGG" id="tva:4745919"/>
<evidence type="ECO:0000256" key="4">
    <source>
        <dbReference type="ARBA" id="ARBA00022679"/>
    </source>
</evidence>
<keyword evidence="3" id="KW-0032">Aminotransferase</keyword>
<evidence type="ECO:0000256" key="5">
    <source>
        <dbReference type="ARBA" id="ARBA00022737"/>
    </source>
</evidence>
<keyword evidence="10" id="KW-1185">Reference proteome</keyword>
<feature type="domain" description="SIS" evidence="8">
    <location>
        <begin position="388"/>
        <end position="527"/>
    </location>
</feature>
<dbReference type="GO" id="GO:0006047">
    <property type="term" value="P:UDP-N-acetylglucosamine metabolic process"/>
    <property type="evidence" value="ECO:0000318"/>
    <property type="project" value="GO_Central"/>
</dbReference>
<dbReference type="GO" id="GO:0004360">
    <property type="term" value="F:glutamine-fructose-6-phosphate transaminase (isomerizing) activity"/>
    <property type="evidence" value="ECO:0000318"/>
    <property type="project" value="GO_Central"/>
</dbReference>
<dbReference type="CDD" id="cd05009">
    <property type="entry name" value="SIS_GlmS_GlmD_2"/>
    <property type="match status" value="1"/>
</dbReference>
<dbReference type="RefSeq" id="XP_001301192.1">
    <property type="nucleotide sequence ID" value="XM_001301191.1"/>
</dbReference>
<dbReference type="Gene3D" id="3.60.20.10">
    <property type="entry name" value="Glutamine Phosphoribosylpyrophosphate, subunit 1, domain 1"/>
    <property type="match status" value="1"/>
</dbReference>
<feature type="domain" description="SIS" evidence="8">
    <location>
        <begin position="551"/>
        <end position="695"/>
    </location>
</feature>
<dbReference type="PANTHER" id="PTHR10937">
    <property type="entry name" value="GLUCOSAMINE--FRUCTOSE-6-PHOSPHATE AMINOTRANSFERASE, ISOMERIZING"/>
    <property type="match status" value="1"/>
</dbReference>
<dbReference type="InterPro" id="IPR035490">
    <property type="entry name" value="GlmS/FrlB_SIS"/>
</dbReference>
<dbReference type="GO" id="GO:0006487">
    <property type="term" value="P:protein N-linked glycosylation"/>
    <property type="evidence" value="ECO:0000318"/>
    <property type="project" value="GO_Central"/>
</dbReference>
<dbReference type="eggNOG" id="KOG1268">
    <property type="taxonomic scope" value="Eukaryota"/>
</dbReference>
<dbReference type="Gene3D" id="3.40.50.10490">
    <property type="entry name" value="Glucose-6-phosphate isomerase like protein, domain 1"/>
    <property type="match status" value="2"/>
</dbReference>
<dbReference type="PANTHER" id="PTHR10937:SF0">
    <property type="entry name" value="GLUTAMINE--FRUCTOSE-6-PHOSPHATE TRANSAMINASE (ISOMERIZING)"/>
    <property type="match status" value="1"/>
</dbReference>
<dbReference type="InParanoid" id="A2G3K2"/>
<dbReference type="OrthoDB" id="15235at2759"/>
<dbReference type="GO" id="GO:0097367">
    <property type="term" value="F:carbohydrate derivative binding"/>
    <property type="evidence" value="ECO:0007669"/>
    <property type="project" value="InterPro"/>
</dbReference>
<evidence type="ECO:0000256" key="6">
    <source>
        <dbReference type="ARBA" id="ARBA00022962"/>
    </source>
</evidence>
<name>A2G3K2_TRIV3</name>
<dbReference type="EMBL" id="DS114332">
    <property type="protein sequence ID" value="EAX88262.1"/>
    <property type="molecule type" value="Genomic_DNA"/>
</dbReference>
<evidence type="ECO:0000256" key="2">
    <source>
        <dbReference type="ARBA" id="ARBA00012916"/>
    </source>
</evidence>
<keyword evidence="4" id="KW-0808">Transferase</keyword>
<dbReference type="VEuPathDB" id="TrichDB:TVAGG3_0961500"/>
<dbReference type="InterPro" id="IPR001347">
    <property type="entry name" value="SIS_dom"/>
</dbReference>
<accession>A2G3K2</accession>
<dbReference type="InterPro" id="IPR017932">
    <property type="entry name" value="GATase_2_dom"/>
</dbReference>
<dbReference type="GO" id="GO:0006002">
    <property type="term" value="P:fructose 6-phosphate metabolic process"/>
    <property type="evidence" value="ECO:0000318"/>
    <property type="project" value="GO_Central"/>
</dbReference>
<dbReference type="VEuPathDB" id="TrichDB:TVAG_012650"/>
<dbReference type="Pfam" id="PF01380">
    <property type="entry name" value="SIS"/>
    <property type="match status" value="2"/>
</dbReference>